<feature type="chain" id="PRO_5043674674" evidence="2">
    <location>
        <begin position="23"/>
        <end position="132"/>
    </location>
</feature>
<protein>
    <submittedName>
        <fullName evidence="3">Uncharacterized protein</fullName>
    </submittedName>
</protein>
<keyword evidence="1" id="KW-0472">Membrane</keyword>
<comment type="caution">
    <text evidence="3">The sequence shown here is derived from an EMBL/GenBank/DDBJ whole genome shotgun (WGS) entry which is preliminary data.</text>
</comment>
<organism evidence="3 4">
    <name type="scientific">Caerostris darwini</name>
    <dbReference type="NCBI Taxonomy" id="1538125"/>
    <lineage>
        <taxon>Eukaryota</taxon>
        <taxon>Metazoa</taxon>
        <taxon>Ecdysozoa</taxon>
        <taxon>Arthropoda</taxon>
        <taxon>Chelicerata</taxon>
        <taxon>Arachnida</taxon>
        <taxon>Araneae</taxon>
        <taxon>Araneomorphae</taxon>
        <taxon>Entelegynae</taxon>
        <taxon>Araneoidea</taxon>
        <taxon>Araneidae</taxon>
        <taxon>Caerostris</taxon>
    </lineage>
</organism>
<evidence type="ECO:0000313" key="4">
    <source>
        <dbReference type="Proteomes" id="UP001054837"/>
    </source>
</evidence>
<keyword evidence="2" id="KW-0732">Signal</keyword>
<dbReference type="Proteomes" id="UP001054837">
    <property type="component" value="Unassembled WGS sequence"/>
</dbReference>
<gene>
    <name evidence="3" type="primary">AVEN_194608_1</name>
    <name evidence="3" type="ORF">CDAR_605101</name>
</gene>
<dbReference type="EMBL" id="BPLQ01015704">
    <property type="protein sequence ID" value="GIY89972.1"/>
    <property type="molecule type" value="Genomic_DNA"/>
</dbReference>
<sequence>MLTYGKLILLVSSSATLMLTVAAEAGIKPISDRQLATSQPLLPQNIGTGLGGLANLLPAILPIVLILGIGAFILPAIGLLLFGGAGGFGGLFEGFSKKRSNGDNSHPLFSTEKIVELINTVTKALEEAAKDN</sequence>
<reference evidence="3 4" key="1">
    <citation type="submission" date="2021-06" db="EMBL/GenBank/DDBJ databases">
        <title>Caerostris darwini draft genome.</title>
        <authorList>
            <person name="Kono N."/>
            <person name="Arakawa K."/>
        </authorList>
    </citation>
    <scope>NUCLEOTIDE SEQUENCE [LARGE SCALE GENOMIC DNA]</scope>
</reference>
<keyword evidence="4" id="KW-1185">Reference proteome</keyword>
<keyword evidence="1" id="KW-0812">Transmembrane</keyword>
<feature type="transmembrane region" description="Helical" evidence="1">
    <location>
        <begin position="59"/>
        <end position="92"/>
    </location>
</feature>
<evidence type="ECO:0000256" key="2">
    <source>
        <dbReference type="SAM" id="SignalP"/>
    </source>
</evidence>
<name>A0AAV4X5X2_9ARAC</name>
<proteinExistence type="predicted"/>
<accession>A0AAV4X5X2</accession>
<evidence type="ECO:0000256" key="1">
    <source>
        <dbReference type="SAM" id="Phobius"/>
    </source>
</evidence>
<evidence type="ECO:0000313" key="3">
    <source>
        <dbReference type="EMBL" id="GIY89972.1"/>
    </source>
</evidence>
<dbReference type="AlphaFoldDB" id="A0AAV4X5X2"/>
<feature type="signal peptide" evidence="2">
    <location>
        <begin position="1"/>
        <end position="22"/>
    </location>
</feature>
<keyword evidence="1" id="KW-1133">Transmembrane helix</keyword>